<sequence>MTELVTYRLDGGVATITLDDGKANVMSENMIGAIAAALDRAEADRAVVLLTGRPRMFSAGYDLATFSRSADDISRTLRAGGNLVHRLLGFPYPVVAACPGHAIAQGAFTLLATDVRFGVMGDFELGLNEVAIGLTIPHYGVEAARHRLTAPGFDRAANTGILVGPEEAREFGFLDVLAADADDLRTRATAEAHRLTGIDFAAHAGTKLRVRAQVLAAVRSGIDAEFGA</sequence>
<comment type="caution">
    <text evidence="1">The sequence shown here is derived from an EMBL/GenBank/DDBJ whole genome shotgun (WGS) entry which is preliminary data.</text>
</comment>
<dbReference type="InterPro" id="IPR029045">
    <property type="entry name" value="ClpP/crotonase-like_dom_sf"/>
</dbReference>
<dbReference type="Gene3D" id="3.90.226.10">
    <property type="entry name" value="2-enoyl-CoA Hydratase, Chain A, domain 1"/>
    <property type="match status" value="1"/>
</dbReference>
<reference evidence="1 2" key="1">
    <citation type="submission" date="2020-04" db="EMBL/GenBank/DDBJ databases">
        <title>MicrobeNet Type strains.</title>
        <authorList>
            <person name="Nicholson A.C."/>
        </authorList>
    </citation>
    <scope>NUCLEOTIDE SEQUENCE [LARGE SCALE GENOMIC DNA]</scope>
    <source>
        <strain evidence="1 2">DSM 44956</strain>
    </source>
</reference>
<dbReference type="AlphaFoldDB" id="A0A7X6R6F3"/>
<dbReference type="RefSeq" id="WP_062971633.1">
    <property type="nucleotide sequence ID" value="NZ_JAAXOS010000018.1"/>
</dbReference>
<keyword evidence="2" id="KW-1185">Reference proteome</keyword>
<dbReference type="PANTHER" id="PTHR11941:SF54">
    <property type="entry name" value="ENOYL-COA HYDRATASE, MITOCHONDRIAL"/>
    <property type="match status" value="1"/>
</dbReference>
<organism evidence="1 2">
    <name type="scientific">Nocardia gamkensis</name>
    <dbReference type="NCBI Taxonomy" id="352869"/>
    <lineage>
        <taxon>Bacteria</taxon>
        <taxon>Bacillati</taxon>
        <taxon>Actinomycetota</taxon>
        <taxon>Actinomycetes</taxon>
        <taxon>Mycobacteriales</taxon>
        <taxon>Nocardiaceae</taxon>
        <taxon>Nocardia</taxon>
    </lineage>
</organism>
<dbReference type="NCBIfam" id="NF004858">
    <property type="entry name" value="PRK06213.1"/>
    <property type="match status" value="1"/>
</dbReference>
<gene>
    <name evidence="1" type="ORF">HGB38_30445</name>
</gene>
<dbReference type="Proteomes" id="UP000540698">
    <property type="component" value="Unassembled WGS sequence"/>
</dbReference>
<dbReference type="PANTHER" id="PTHR11941">
    <property type="entry name" value="ENOYL-COA HYDRATASE-RELATED"/>
    <property type="match status" value="1"/>
</dbReference>
<dbReference type="GO" id="GO:0003824">
    <property type="term" value="F:catalytic activity"/>
    <property type="evidence" value="ECO:0007669"/>
    <property type="project" value="UniProtKB-ARBA"/>
</dbReference>
<protein>
    <submittedName>
        <fullName evidence="1">Crotonase/enoyl-CoA hydratase family protein</fullName>
    </submittedName>
</protein>
<proteinExistence type="predicted"/>
<dbReference type="InterPro" id="IPR001753">
    <property type="entry name" value="Enoyl-CoA_hydra/iso"/>
</dbReference>
<dbReference type="EMBL" id="JAAXOS010000018">
    <property type="protein sequence ID" value="NKY30504.1"/>
    <property type="molecule type" value="Genomic_DNA"/>
</dbReference>
<evidence type="ECO:0000313" key="2">
    <source>
        <dbReference type="Proteomes" id="UP000540698"/>
    </source>
</evidence>
<dbReference type="SUPFAM" id="SSF52096">
    <property type="entry name" value="ClpP/crotonase"/>
    <property type="match status" value="1"/>
</dbReference>
<dbReference type="GO" id="GO:0006635">
    <property type="term" value="P:fatty acid beta-oxidation"/>
    <property type="evidence" value="ECO:0007669"/>
    <property type="project" value="TreeGrafter"/>
</dbReference>
<dbReference type="Pfam" id="PF00378">
    <property type="entry name" value="ECH_1"/>
    <property type="match status" value="1"/>
</dbReference>
<dbReference type="CDD" id="cd06558">
    <property type="entry name" value="crotonase-like"/>
    <property type="match status" value="1"/>
</dbReference>
<accession>A0A7X6R6F3</accession>
<evidence type="ECO:0000313" key="1">
    <source>
        <dbReference type="EMBL" id="NKY30504.1"/>
    </source>
</evidence>
<name>A0A7X6R6F3_9NOCA</name>